<dbReference type="Gene3D" id="1.10.1380.10">
    <property type="entry name" value="Neutral endopeptidase , domain2"/>
    <property type="match status" value="1"/>
</dbReference>
<feature type="non-terminal residue" evidence="3">
    <location>
        <position position="460"/>
    </location>
</feature>
<comment type="caution">
    <text evidence="3">The sequence shown here is derived from an EMBL/GenBank/DDBJ whole genome shotgun (WGS) entry which is preliminary data.</text>
</comment>
<name>A0AAV5SK24_9BILA</name>
<reference evidence="3" key="1">
    <citation type="submission" date="2023-10" db="EMBL/GenBank/DDBJ databases">
        <title>Genome assembly of Pristionchus species.</title>
        <authorList>
            <person name="Yoshida K."/>
            <person name="Sommer R.J."/>
        </authorList>
    </citation>
    <scope>NUCLEOTIDE SEQUENCE</scope>
    <source>
        <strain evidence="3">RS0144</strain>
    </source>
</reference>
<evidence type="ECO:0000259" key="2">
    <source>
        <dbReference type="Pfam" id="PF05649"/>
    </source>
</evidence>
<dbReference type="PANTHER" id="PTHR11733:SF133">
    <property type="entry name" value="PHOSPHATE-REGULATING NEUTRAL ENDOPEPTIDASE PHEX"/>
    <property type="match status" value="1"/>
</dbReference>
<feature type="domain" description="Peptidase M13 N-terminal" evidence="2">
    <location>
        <begin position="16"/>
        <end position="363"/>
    </location>
</feature>
<proteinExistence type="inferred from homology"/>
<protein>
    <recommendedName>
        <fullName evidence="2">Peptidase M13 N-terminal domain-containing protein</fullName>
    </recommendedName>
</protein>
<dbReference type="InterPro" id="IPR008753">
    <property type="entry name" value="Peptidase_M13_N"/>
</dbReference>
<evidence type="ECO:0000256" key="1">
    <source>
        <dbReference type="ARBA" id="ARBA00007357"/>
    </source>
</evidence>
<dbReference type="InterPro" id="IPR042089">
    <property type="entry name" value="Peptidase_M13_dom_2"/>
</dbReference>
<dbReference type="GO" id="GO:0016485">
    <property type="term" value="P:protein processing"/>
    <property type="evidence" value="ECO:0007669"/>
    <property type="project" value="TreeGrafter"/>
</dbReference>
<dbReference type="GO" id="GO:0005886">
    <property type="term" value="C:plasma membrane"/>
    <property type="evidence" value="ECO:0007669"/>
    <property type="project" value="TreeGrafter"/>
</dbReference>
<keyword evidence="4" id="KW-1185">Reference proteome</keyword>
<dbReference type="EMBL" id="BTSX01000002">
    <property type="protein sequence ID" value="GMS83682.1"/>
    <property type="molecule type" value="Genomic_DNA"/>
</dbReference>
<dbReference type="Gene3D" id="3.40.390.10">
    <property type="entry name" value="Collagenase (Catalytic Domain)"/>
    <property type="match status" value="1"/>
</dbReference>
<evidence type="ECO:0000313" key="4">
    <source>
        <dbReference type="Proteomes" id="UP001432027"/>
    </source>
</evidence>
<dbReference type="InterPro" id="IPR024079">
    <property type="entry name" value="MetalloPept_cat_dom_sf"/>
</dbReference>
<dbReference type="Proteomes" id="UP001432027">
    <property type="component" value="Unassembled WGS sequence"/>
</dbReference>
<dbReference type="PROSITE" id="PS51885">
    <property type="entry name" value="NEPRILYSIN"/>
    <property type="match status" value="1"/>
</dbReference>
<sequence length="460" mass="52677">MVPSEQREAITPYQTAALITYQKCMMESIEDANAALKSAYQEMQGWLSTSSDKRSIEETLIGAYRSNAVSLFHINVQNDAKDNRRRTILTIEEAIPYTGILSLYEEMSAFLVEDLLSGKFEAHWLHGVMFSAGLELGKKLDMLDSAQFRESLAKAIQLDYKITRCSPHFSTASTESPEQYRTTLGEIMREFGHLFDFPFFLETFIGRKIHADTEIVIAPGLEYFKQLMSVLQEYRTMDGGLNIINDYIKFKQLFMLTIHSGKLEQTKELGGLETLRILYTGDDDRSLQCINRVGMVNQLGFASLLDKFCSPQLQENMNYARKIGESMHREYIDVLRKTDVIDGVDRAALIDKAERMRIRIAIPEASTDPKALLEELNMFVNDTILPWSTFFTTTMGNRHWKQLSDFGKPSNPAEWPTDTNPFNINVHYNYESNSILFPIIWTMEQFVDSNLPSLFSFSGF</sequence>
<accession>A0AAV5SK24</accession>
<dbReference type="AlphaFoldDB" id="A0AAV5SK24"/>
<dbReference type="PANTHER" id="PTHR11733">
    <property type="entry name" value="ZINC METALLOPROTEASE FAMILY M13 NEPRILYSIN-RELATED"/>
    <property type="match status" value="1"/>
</dbReference>
<dbReference type="Pfam" id="PF05649">
    <property type="entry name" value="Peptidase_M13_N"/>
    <property type="match status" value="1"/>
</dbReference>
<comment type="similarity">
    <text evidence="1">Belongs to the peptidase M13 family.</text>
</comment>
<gene>
    <name evidence="3" type="ORF">PENTCL1PPCAC_5857</name>
</gene>
<dbReference type="GO" id="GO:0004222">
    <property type="term" value="F:metalloendopeptidase activity"/>
    <property type="evidence" value="ECO:0007669"/>
    <property type="project" value="InterPro"/>
</dbReference>
<dbReference type="InterPro" id="IPR000718">
    <property type="entry name" value="Peptidase_M13"/>
</dbReference>
<dbReference type="SUPFAM" id="SSF55486">
    <property type="entry name" value="Metalloproteases ('zincins'), catalytic domain"/>
    <property type="match status" value="1"/>
</dbReference>
<evidence type="ECO:0000313" key="3">
    <source>
        <dbReference type="EMBL" id="GMS83682.1"/>
    </source>
</evidence>
<organism evidence="3 4">
    <name type="scientific">Pristionchus entomophagus</name>
    <dbReference type="NCBI Taxonomy" id="358040"/>
    <lineage>
        <taxon>Eukaryota</taxon>
        <taxon>Metazoa</taxon>
        <taxon>Ecdysozoa</taxon>
        <taxon>Nematoda</taxon>
        <taxon>Chromadorea</taxon>
        <taxon>Rhabditida</taxon>
        <taxon>Rhabditina</taxon>
        <taxon>Diplogasteromorpha</taxon>
        <taxon>Diplogasteroidea</taxon>
        <taxon>Neodiplogasteridae</taxon>
        <taxon>Pristionchus</taxon>
    </lineage>
</organism>